<dbReference type="Proteomes" id="UP000036097">
    <property type="component" value="Unassembled WGS sequence"/>
</dbReference>
<dbReference type="Pfam" id="PF00300">
    <property type="entry name" value="His_Phos_1"/>
    <property type="match status" value="1"/>
</dbReference>
<name>A0A0J1GVM4_9GAMM</name>
<protein>
    <recommendedName>
        <fullName evidence="3">Phosphohistidine phosphatase</fullName>
    </recommendedName>
</protein>
<reference evidence="1 2" key="1">
    <citation type="submission" date="2015-05" db="EMBL/GenBank/DDBJ databases">
        <title>Photobacterium galathea sp. nov.</title>
        <authorList>
            <person name="Machado H."/>
            <person name="Gram L."/>
        </authorList>
    </citation>
    <scope>NUCLEOTIDE SEQUENCE [LARGE SCALE GENOMIC DNA]</scope>
    <source>
        <strain evidence="1 2">CGMCC 1.12159</strain>
    </source>
</reference>
<dbReference type="AlphaFoldDB" id="A0A0J1GVM4"/>
<dbReference type="PANTHER" id="PTHR47623">
    <property type="entry name" value="OS09G0287300 PROTEIN"/>
    <property type="match status" value="1"/>
</dbReference>
<dbReference type="Gene3D" id="3.40.50.1240">
    <property type="entry name" value="Phosphoglycerate mutase-like"/>
    <property type="match status" value="1"/>
</dbReference>
<dbReference type="OrthoDB" id="9810154at2"/>
<evidence type="ECO:0000313" key="2">
    <source>
        <dbReference type="Proteomes" id="UP000036097"/>
    </source>
</evidence>
<gene>
    <name evidence="1" type="ORF">ABT56_17900</name>
</gene>
<dbReference type="STRING" id="1195763.ABT56_17900"/>
<sequence>MKLLFLVRHAKSSWDDTQLDDHERPLSNRGLKNIPKMIHRLNGWVLGPQLILTSTALRASQTAFHFSEELDCKPKLEARSELYTESPLELMDVIHHAPDTVDRLMLVGHNPAVTQLGQMFGLEADNIPTCGIAVFRFDADCWQAVAESQGKCYFFDYPKRRRGDDLLLESEGE</sequence>
<keyword evidence="2" id="KW-1185">Reference proteome</keyword>
<dbReference type="SMART" id="SM00855">
    <property type="entry name" value="PGAM"/>
    <property type="match status" value="1"/>
</dbReference>
<dbReference type="InterPro" id="IPR029033">
    <property type="entry name" value="His_PPase_superfam"/>
</dbReference>
<proteinExistence type="predicted"/>
<evidence type="ECO:0000313" key="1">
    <source>
        <dbReference type="EMBL" id="KLV03691.1"/>
    </source>
</evidence>
<dbReference type="PANTHER" id="PTHR47623:SF1">
    <property type="entry name" value="OS09G0287300 PROTEIN"/>
    <property type="match status" value="1"/>
</dbReference>
<dbReference type="PATRIC" id="fig|1195763.3.peg.3824"/>
<dbReference type="SUPFAM" id="SSF53254">
    <property type="entry name" value="Phosphoglycerate mutase-like"/>
    <property type="match status" value="1"/>
</dbReference>
<comment type="caution">
    <text evidence="1">The sequence shown here is derived from an EMBL/GenBank/DDBJ whole genome shotgun (WGS) entry which is preliminary data.</text>
</comment>
<accession>A0A0J1GVM4</accession>
<dbReference type="InterPro" id="IPR013078">
    <property type="entry name" value="His_Pase_superF_clade-1"/>
</dbReference>
<dbReference type="RefSeq" id="WP_047880277.1">
    <property type="nucleotide sequence ID" value="NZ_LDOT01000027.1"/>
</dbReference>
<dbReference type="EMBL" id="LDOT01000027">
    <property type="protein sequence ID" value="KLV03691.1"/>
    <property type="molecule type" value="Genomic_DNA"/>
</dbReference>
<organism evidence="1 2">
    <name type="scientific">Photobacterium aquae</name>
    <dbReference type="NCBI Taxonomy" id="1195763"/>
    <lineage>
        <taxon>Bacteria</taxon>
        <taxon>Pseudomonadati</taxon>
        <taxon>Pseudomonadota</taxon>
        <taxon>Gammaproteobacteria</taxon>
        <taxon>Vibrionales</taxon>
        <taxon>Vibrionaceae</taxon>
        <taxon>Photobacterium</taxon>
    </lineage>
</organism>
<evidence type="ECO:0008006" key="3">
    <source>
        <dbReference type="Google" id="ProtNLM"/>
    </source>
</evidence>
<dbReference type="CDD" id="cd07067">
    <property type="entry name" value="HP_PGM_like"/>
    <property type="match status" value="1"/>
</dbReference>